<evidence type="ECO:0008006" key="3">
    <source>
        <dbReference type="Google" id="ProtNLM"/>
    </source>
</evidence>
<organism evidence="1 2">
    <name type="scientific">Kitasatospora cystarginea</name>
    <dbReference type="NCBI Taxonomy" id="58350"/>
    <lineage>
        <taxon>Bacteria</taxon>
        <taxon>Bacillati</taxon>
        <taxon>Actinomycetota</taxon>
        <taxon>Actinomycetes</taxon>
        <taxon>Kitasatosporales</taxon>
        <taxon>Streptomycetaceae</taxon>
        <taxon>Kitasatospora</taxon>
    </lineage>
</organism>
<gene>
    <name evidence="1" type="ORF">GCM10010430_30270</name>
</gene>
<accession>A0ABN3E102</accession>
<comment type="caution">
    <text evidence="1">The sequence shown here is derived from an EMBL/GenBank/DDBJ whole genome shotgun (WGS) entry which is preliminary data.</text>
</comment>
<dbReference type="Proteomes" id="UP001500305">
    <property type="component" value="Unassembled WGS sequence"/>
</dbReference>
<proteinExistence type="predicted"/>
<dbReference type="RefSeq" id="WP_344636879.1">
    <property type="nucleotide sequence ID" value="NZ_BAAATR010000011.1"/>
</dbReference>
<keyword evidence="2" id="KW-1185">Reference proteome</keyword>
<sequence>MTFLQLIEYETTQKARVDDLMDEWLKATEGKRTATHEMLGQDRDKPSHFVNIVEFPSYERAMANSALPETQHIAEEMRGLCDGEPRFVNLDIVRDEKW</sequence>
<name>A0ABN3E102_9ACTN</name>
<dbReference type="EMBL" id="BAAATR010000011">
    <property type="protein sequence ID" value="GAA2246224.1"/>
    <property type="molecule type" value="Genomic_DNA"/>
</dbReference>
<reference evidence="1 2" key="1">
    <citation type="journal article" date="2019" name="Int. J. Syst. Evol. Microbiol.">
        <title>The Global Catalogue of Microorganisms (GCM) 10K type strain sequencing project: providing services to taxonomists for standard genome sequencing and annotation.</title>
        <authorList>
            <consortium name="The Broad Institute Genomics Platform"/>
            <consortium name="The Broad Institute Genome Sequencing Center for Infectious Disease"/>
            <person name="Wu L."/>
            <person name="Ma J."/>
        </authorList>
    </citation>
    <scope>NUCLEOTIDE SEQUENCE [LARGE SCALE GENOMIC DNA]</scope>
    <source>
        <strain evidence="1 2">JCM 7356</strain>
    </source>
</reference>
<evidence type="ECO:0000313" key="2">
    <source>
        <dbReference type="Proteomes" id="UP001500305"/>
    </source>
</evidence>
<evidence type="ECO:0000313" key="1">
    <source>
        <dbReference type="EMBL" id="GAA2246224.1"/>
    </source>
</evidence>
<protein>
    <recommendedName>
        <fullName evidence="3">Antibiotic biosynthesis monooxygenase</fullName>
    </recommendedName>
</protein>